<sequence>MDITALPSAVTQIIYLTIASGKDLKDSSSASGRIWSQSLDELEKSNCQKLFWGRSVEHPDKVQLHLVRPSLSHHQAYLESGVHRDFLERISSLIDPSVTPVVRHVAPMVNYTSSPTTPFHAPVTGTAIYVRTGSAWHEGAWPCWTHIVRHVEGCTGIAGGKLLEPFDPNVSVNLAGASAPPKADSADSASGLIADCFLVYVGWETIKAHSDYHHTKHFRDHGVILSIGNEGWKEYGHVKFEGWRGDEETAAAASGNSKL</sequence>
<name>A0AAN8F0M9_9EURO</name>
<keyword evidence="2" id="KW-1185">Reference proteome</keyword>
<organism evidence="1 2">
    <name type="scientific">Knufia fluminis</name>
    <dbReference type="NCBI Taxonomy" id="191047"/>
    <lineage>
        <taxon>Eukaryota</taxon>
        <taxon>Fungi</taxon>
        <taxon>Dikarya</taxon>
        <taxon>Ascomycota</taxon>
        <taxon>Pezizomycotina</taxon>
        <taxon>Eurotiomycetes</taxon>
        <taxon>Chaetothyriomycetidae</taxon>
        <taxon>Chaetothyriales</taxon>
        <taxon>Trichomeriaceae</taxon>
        <taxon>Knufia</taxon>
    </lineage>
</organism>
<dbReference type="AlphaFoldDB" id="A0AAN8F0M9"/>
<accession>A0AAN8F0M9</accession>
<comment type="caution">
    <text evidence="1">The sequence shown here is derived from an EMBL/GenBank/DDBJ whole genome shotgun (WGS) entry which is preliminary data.</text>
</comment>
<dbReference type="Gene3D" id="3.30.70.100">
    <property type="match status" value="1"/>
</dbReference>
<dbReference type="Proteomes" id="UP001316803">
    <property type="component" value="Unassembled WGS sequence"/>
</dbReference>
<protein>
    <submittedName>
        <fullName evidence="1">Uncharacterized protein</fullName>
    </submittedName>
</protein>
<evidence type="ECO:0000313" key="1">
    <source>
        <dbReference type="EMBL" id="KAK5957946.1"/>
    </source>
</evidence>
<dbReference type="EMBL" id="JAKLMC020000002">
    <property type="protein sequence ID" value="KAK5957946.1"/>
    <property type="molecule type" value="Genomic_DNA"/>
</dbReference>
<reference evidence="1 2" key="1">
    <citation type="submission" date="2022-12" db="EMBL/GenBank/DDBJ databases">
        <title>Genomic features and morphological characterization of a novel Knufia sp. strain isolated from spacecraft assembly facility.</title>
        <authorList>
            <person name="Teixeira M."/>
            <person name="Chander A.M."/>
            <person name="Stajich J.E."/>
            <person name="Venkateswaran K."/>
        </authorList>
    </citation>
    <scope>NUCLEOTIDE SEQUENCE [LARGE SCALE GENOMIC DNA]</scope>
    <source>
        <strain evidence="1 2">FJI-L2-BK-P2</strain>
    </source>
</reference>
<evidence type="ECO:0000313" key="2">
    <source>
        <dbReference type="Proteomes" id="UP001316803"/>
    </source>
</evidence>
<proteinExistence type="predicted"/>
<gene>
    <name evidence="1" type="ORF">OHC33_001136</name>
</gene>